<comment type="caution">
    <text evidence="5">The sequence shown here is derived from an EMBL/GenBank/DDBJ whole genome shotgun (WGS) entry which is preliminary data.</text>
</comment>
<dbReference type="EMBL" id="WTYL01000001">
    <property type="protein sequence ID" value="MXP42920.1"/>
    <property type="molecule type" value="Genomic_DNA"/>
</dbReference>
<dbReference type="OrthoDB" id="9776822at2"/>
<evidence type="ECO:0000259" key="4">
    <source>
        <dbReference type="Pfam" id="PF00294"/>
    </source>
</evidence>
<dbReference type="Proteomes" id="UP000431922">
    <property type="component" value="Unassembled WGS sequence"/>
</dbReference>
<dbReference type="InterPro" id="IPR029056">
    <property type="entry name" value="Ribokinase-like"/>
</dbReference>
<name>A0A845AXE2_9SPHN</name>
<protein>
    <submittedName>
        <fullName evidence="5">Sugar kinase</fullName>
    </submittedName>
</protein>
<keyword evidence="3 5" id="KW-0418">Kinase</keyword>
<evidence type="ECO:0000313" key="6">
    <source>
        <dbReference type="Proteomes" id="UP000431922"/>
    </source>
</evidence>
<dbReference type="Pfam" id="PF00294">
    <property type="entry name" value="PfkB"/>
    <property type="match status" value="1"/>
</dbReference>
<dbReference type="InterPro" id="IPR011611">
    <property type="entry name" value="PfkB_dom"/>
</dbReference>
<dbReference type="InterPro" id="IPR050306">
    <property type="entry name" value="PfkB_Carbo_kinase"/>
</dbReference>
<keyword evidence="6" id="KW-1185">Reference proteome</keyword>
<dbReference type="CDD" id="cd01166">
    <property type="entry name" value="KdgK"/>
    <property type="match status" value="1"/>
</dbReference>
<proteinExistence type="inferred from homology"/>
<dbReference type="GO" id="GO:0005829">
    <property type="term" value="C:cytosol"/>
    <property type="evidence" value="ECO:0007669"/>
    <property type="project" value="TreeGrafter"/>
</dbReference>
<dbReference type="AlphaFoldDB" id="A0A845AXE2"/>
<dbReference type="PANTHER" id="PTHR43085">
    <property type="entry name" value="HEXOKINASE FAMILY MEMBER"/>
    <property type="match status" value="1"/>
</dbReference>
<dbReference type="SUPFAM" id="SSF53613">
    <property type="entry name" value="Ribokinase-like"/>
    <property type="match status" value="1"/>
</dbReference>
<evidence type="ECO:0000256" key="2">
    <source>
        <dbReference type="ARBA" id="ARBA00022679"/>
    </source>
</evidence>
<comment type="similarity">
    <text evidence="1">Belongs to the carbohydrate kinase PfkB family.</text>
</comment>
<dbReference type="GO" id="GO:0019698">
    <property type="term" value="P:D-galacturonate catabolic process"/>
    <property type="evidence" value="ECO:0007669"/>
    <property type="project" value="TreeGrafter"/>
</dbReference>
<gene>
    <name evidence="5" type="ORF">GRI65_00455</name>
</gene>
<dbReference type="Gene3D" id="3.40.1190.20">
    <property type="match status" value="1"/>
</dbReference>
<dbReference type="GO" id="GO:0042840">
    <property type="term" value="P:D-glucuronate catabolic process"/>
    <property type="evidence" value="ECO:0007669"/>
    <property type="project" value="TreeGrafter"/>
</dbReference>
<feature type="domain" description="Carbohydrate kinase PfkB" evidence="4">
    <location>
        <begin position="9"/>
        <end position="288"/>
    </location>
</feature>
<reference evidence="5 6" key="1">
    <citation type="submission" date="2019-12" db="EMBL/GenBank/DDBJ databases">
        <title>Genomic-based taxomic classification of the family Erythrobacteraceae.</title>
        <authorList>
            <person name="Xu L."/>
        </authorList>
    </citation>
    <scope>NUCLEOTIDE SEQUENCE [LARGE SCALE GENOMIC DNA]</scope>
    <source>
        <strain evidence="5 6">KCTC 42453</strain>
    </source>
</reference>
<evidence type="ECO:0000256" key="3">
    <source>
        <dbReference type="ARBA" id="ARBA00022777"/>
    </source>
</evidence>
<dbReference type="GO" id="GO:0008673">
    <property type="term" value="F:2-dehydro-3-deoxygluconokinase activity"/>
    <property type="evidence" value="ECO:0007669"/>
    <property type="project" value="TreeGrafter"/>
</dbReference>
<keyword evidence="2" id="KW-0808">Transferase</keyword>
<sequence>MLEYHSGASSGGLRYGGDTLNTAIHLARMGHDVAYVTAVGKDPISDALVSAWAAEGIDTRFVFRHPDRSPGIYAIRVDDTGERSFLYWRDQSAARDMFALPGMSLALAHAATCDLAYYSLITLAILPPEARQSLLSAAHSIRERGGQVAYDSNFRRLLWPTLEAARAASNDAVASATIGLPTNSDEGEITGRDLSEQDIAVNWLERGCIEVVVKAGDRGCLLARAGSEPEFVPVKRVVMVDASGAGDGFNAGYLSARLEGLDPAQAADRGQSLAGWVIRRHGAVPPVDDDLRQLLADFRG</sequence>
<organism evidence="5 6">
    <name type="scientific">Allopontixanthobacter sediminis</name>
    <dbReference type="NCBI Taxonomy" id="1689985"/>
    <lineage>
        <taxon>Bacteria</taxon>
        <taxon>Pseudomonadati</taxon>
        <taxon>Pseudomonadota</taxon>
        <taxon>Alphaproteobacteria</taxon>
        <taxon>Sphingomonadales</taxon>
        <taxon>Erythrobacteraceae</taxon>
        <taxon>Allopontixanthobacter</taxon>
    </lineage>
</organism>
<evidence type="ECO:0000313" key="5">
    <source>
        <dbReference type="EMBL" id="MXP42920.1"/>
    </source>
</evidence>
<dbReference type="PANTHER" id="PTHR43085:SF15">
    <property type="entry name" value="2-DEHYDRO-3-DEOXYGLUCONOKINASE"/>
    <property type="match status" value="1"/>
</dbReference>
<evidence type="ECO:0000256" key="1">
    <source>
        <dbReference type="ARBA" id="ARBA00010688"/>
    </source>
</evidence>
<dbReference type="GO" id="GO:0006974">
    <property type="term" value="P:DNA damage response"/>
    <property type="evidence" value="ECO:0007669"/>
    <property type="project" value="TreeGrafter"/>
</dbReference>
<accession>A0A845AXE2</accession>